<dbReference type="EMBL" id="CAMXCT020001550">
    <property type="protein sequence ID" value="CAL1144455.1"/>
    <property type="molecule type" value="Genomic_DNA"/>
</dbReference>
<gene>
    <name evidence="1" type="ORF">C1SCF055_LOCUS18014</name>
</gene>
<name>A0A9P1CGC2_9DINO</name>
<protein>
    <submittedName>
        <fullName evidence="1">Uncharacterized protein</fullName>
    </submittedName>
</protein>
<evidence type="ECO:0000313" key="3">
    <source>
        <dbReference type="Proteomes" id="UP001152797"/>
    </source>
</evidence>
<dbReference type="Proteomes" id="UP001152797">
    <property type="component" value="Unassembled WGS sequence"/>
</dbReference>
<dbReference type="AlphaFoldDB" id="A0A9P1CGC2"/>
<reference evidence="2 3" key="2">
    <citation type="submission" date="2024-05" db="EMBL/GenBank/DDBJ databases">
        <authorList>
            <person name="Chen Y."/>
            <person name="Shah S."/>
            <person name="Dougan E. K."/>
            <person name="Thang M."/>
            <person name="Chan C."/>
        </authorList>
    </citation>
    <scope>NUCLEOTIDE SEQUENCE [LARGE SCALE GENOMIC DNA]</scope>
</reference>
<reference evidence="1" key="1">
    <citation type="submission" date="2022-10" db="EMBL/GenBank/DDBJ databases">
        <authorList>
            <person name="Chen Y."/>
            <person name="Dougan E. K."/>
            <person name="Chan C."/>
            <person name="Rhodes N."/>
            <person name="Thang M."/>
        </authorList>
    </citation>
    <scope>NUCLEOTIDE SEQUENCE</scope>
</reference>
<dbReference type="EMBL" id="CAMXCT030001550">
    <property type="protein sequence ID" value="CAL4778392.1"/>
    <property type="molecule type" value="Genomic_DNA"/>
</dbReference>
<dbReference type="EMBL" id="CAMXCT010001550">
    <property type="protein sequence ID" value="CAI3991080.1"/>
    <property type="molecule type" value="Genomic_DNA"/>
</dbReference>
<accession>A0A9P1CGC2</accession>
<sequence length="82" mass="9071">MIAIAYHVTLEETEVGKAAFGSVLVPRQASMQTLFVHCTMLDEIITLIVPWTAGSEMVKTEVQLSQECLGYSKCPIIRLICL</sequence>
<evidence type="ECO:0000313" key="1">
    <source>
        <dbReference type="EMBL" id="CAI3991080.1"/>
    </source>
</evidence>
<comment type="caution">
    <text evidence="1">The sequence shown here is derived from an EMBL/GenBank/DDBJ whole genome shotgun (WGS) entry which is preliminary data.</text>
</comment>
<evidence type="ECO:0000313" key="2">
    <source>
        <dbReference type="EMBL" id="CAL4778392.1"/>
    </source>
</evidence>
<keyword evidence="3" id="KW-1185">Reference proteome</keyword>
<organism evidence="1">
    <name type="scientific">Cladocopium goreaui</name>
    <dbReference type="NCBI Taxonomy" id="2562237"/>
    <lineage>
        <taxon>Eukaryota</taxon>
        <taxon>Sar</taxon>
        <taxon>Alveolata</taxon>
        <taxon>Dinophyceae</taxon>
        <taxon>Suessiales</taxon>
        <taxon>Symbiodiniaceae</taxon>
        <taxon>Cladocopium</taxon>
    </lineage>
</organism>
<proteinExistence type="predicted"/>